<evidence type="ECO:0000313" key="3">
    <source>
        <dbReference type="Proteomes" id="UP000807342"/>
    </source>
</evidence>
<feature type="compositionally biased region" description="Basic and acidic residues" evidence="1">
    <location>
        <begin position="204"/>
        <end position="214"/>
    </location>
</feature>
<sequence>MHCHAVKDIFMCYLPKCNLQLHASCLALADHIDFAHLSRLMFHCPVPGCGISSLRGIESLTKHYEEKHQDIDGQPLQLTMDYATWEPIPWFPTASNGPDLDLGTPGIPVPPPFPQKPQLEPGNILVSNVGMKQSQKMLNPVEEMGGEWPPSQEPGMSQGEGFTLSQGVQLMVRRKRTRAKQLEKVKQKRDGEEEEGIPSVVLDDFAKSDNRNSDDENGDINVWSRRGNQRLEITEMRAQVLSPGKRETLTKQADEGVVFGKRYRSLMVDLSRPQPMSEEHKKGTTQASKSILFDVLARKVDEMERTGVVDVMLLQ</sequence>
<feature type="compositionally biased region" description="Basic and acidic residues" evidence="1">
    <location>
        <begin position="180"/>
        <end position="191"/>
    </location>
</feature>
<organism evidence="2 3">
    <name type="scientific">Macrolepiota fuliginosa MF-IS2</name>
    <dbReference type="NCBI Taxonomy" id="1400762"/>
    <lineage>
        <taxon>Eukaryota</taxon>
        <taxon>Fungi</taxon>
        <taxon>Dikarya</taxon>
        <taxon>Basidiomycota</taxon>
        <taxon>Agaricomycotina</taxon>
        <taxon>Agaricomycetes</taxon>
        <taxon>Agaricomycetidae</taxon>
        <taxon>Agaricales</taxon>
        <taxon>Agaricineae</taxon>
        <taxon>Agaricaceae</taxon>
        <taxon>Macrolepiota</taxon>
    </lineage>
</organism>
<proteinExistence type="predicted"/>
<dbReference type="Proteomes" id="UP000807342">
    <property type="component" value="Unassembled WGS sequence"/>
</dbReference>
<reference evidence="2" key="1">
    <citation type="submission" date="2020-11" db="EMBL/GenBank/DDBJ databases">
        <authorList>
            <consortium name="DOE Joint Genome Institute"/>
            <person name="Ahrendt S."/>
            <person name="Riley R."/>
            <person name="Andreopoulos W."/>
            <person name="Labutti K."/>
            <person name="Pangilinan J."/>
            <person name="Ruiz-Duenas F.J."/>
            <person name="Barrasa J.M."/>
            <person name="Sanchez-Garcia M."/>
            <person name="Camarero S."/>
            <person name="Miyauchi S."/>
            <person name="Serrano A."/>
            <person name="Linde D."/>
            <person name="Babiker R."/>
            <person name="Drula E."/>
            <person name="Ayuso-Fernandez I."/>
            <person name="Pacheco R."/>
            <person name="Padilla G."/>
            <person name="Ferreira P."/>
            <person name="Barriuso J."/>
            <person name="Kellner H."/>
            <person name="Castanera R."/>
            <person name="Alfaro M."/>
            <person name="Ramirez L."/>
            <person name="Pisabarro A.G."/>
            <person name="Kuo A."/>
            <person name="Tritt A."/>
            <person name="Lipzen A."/>
            <person name="He G."/>
            <person name="Yan M."/>
            <person name="Ng V."/>
            <person name="Cullen D."/>
            <person name="Martin F."/>
            <person name="Rosso M.-N."/>
            <person name="Henrissat B."/>
            <person name="Hibbett D."/>
            <person name="Martinez A.T."/>
            <person name="Grigoriev I.V."/>
        </authorList>
    </citation>
    <scope>NUCLEOTIDE SEQUENCE</scope>
    <source>
        <strain evidence="2">MF-IS2</strain>
    </source>
</reference>
<accession>A0A9P5X0J6</accession>
<evidence type="ECO:0008006" key="4">
    <source>
        <dbReference type="Google" id="ProtNLM"/>
    </source>
</evidence>
<gene>
    <name evidence="2" type="ORF">P691DRAFT_779426</name>
</gene>
<feature type="region of interest" description="Disordered" evidence="1">
    <location>
        <begin position="179"/>
        <end position="221"/>
    </location>
</feature>
<evidence type="ECO:0000256" key="1">
    <source>
        <dbReference type="SAM" id="MobiDB-lite"/>
    </source>
</evidence>
<name>A0A9P5X0J6_9AGAR</name>
<dbReference type="EMBL" id="MU151638">
    <property type="protein sequence ID" value="KAF9442414.1"/>
    <property type="molecule type" value="Genomic_DNA"/>
</dbReference>
<protein>
    <recommendedName>
        <fullName evidence="4">C2H2-type domain-containing protein</fullName>
    </recommendedName>
</protein>
<dbReference type="AlphaFoldDB" id="A0A9P5X0J6"/>
<comment type="caution">
    <text evidence="2">The sequence shown here is derived from an EMBL/GenBank/DDBJ whole genome shotgun (WGS) entry which is preliminary data.</text>
</comment>
<keyword evidence="3" id="KW-1185">Reference proteome</keyword>
<evidence type="ECO:0000313" key="2">
    <source>
        <dbReference type="EMBL" id="KAF9442414.1"/>
    </source>
</evidence>